<dbReference type="SMART" id="SM00271">
    <property type="entry name" value="DnaJ"/>
    <property type="match status" value="1"/>
</dbReference>
<dbReference type="Gene3D" id="1.10.287.110">
    <property type="entry name" value="DnaJ domain"/>
    <property type="match status" value="1"/>
</dbReference>
<sequence length="367" mass="40651">MFGPTRLLCALLLLLEFLVVAVLAGKDYYDILGVARSASKKEIKKAYRARSRQYHPDKNPGDEIAEAKFVELAIAYEVLLDEEKRRLYDQYGEEGLKGHGQKARQNPFDIFSQFGGSGGGGHRAERRGPSINMKMDITLEELFNGIEVEIEINKQIICPICRGSGAKSHAHVHTCTTCGGSGIRIVRQQIAPGFYQQVQTSCDACAGKGKIIKAKCTACDGHKVKRGSSQMAVQIERGMADGQTIIFEGEADQSPDHTAGNVKFTLNTAPHELFTRHDDSLSMSETITLREALLGFERTIKHLDGNNLKFSRTAVTQHGFVQTIKGQGMPKHEFPSERGDLFIDYQVILPAKITAEQKELVEKLFPK</sequence>
<dbReference type="CDD" id="cd10747">
    <property type="entry name" value="DnaJ_C"/>
    <property type="match status" value="1"/>
</dbReference>
<accession>A0ABQ8FAG2</accession>
<evidence type="ECO:0000259" key="7">
    <source>
        <dbReference type="PROSITE" id="PS50076"/>
    </source>
</evidence>
<dbReference type="InterPro" id="IPR044713">
    <property type="entry name" value="DNJA1/2-like"/>
</dbReference>
<feature type="zinc finger region" description="CR-type" evidence="5">
    <location>
        <begin position="145"/>
        <end position="228"/>
    </location>
</feature>
<dbReference type="PROSITE" id="PS51188">
    <property type="entry name" value="ZF_CR"/>
    <property type="match status" value="1"/>
</dbReference>
<dbReference type="Pfam" id="PF00684">
    <property type="entry name" value="DnaJ_CXXCXGXG"/>
    <property type="match status" value="1"/>
</dbReference>
<gene>
    <name evidence="9" type="ORF">BASA50_007364</name>
</gene>
<evidence type="ECO:0008006" key="11">
    <source>
        <dbReference type="Google" id="ProtNLM"/>
    </source>
</evidence>
<dbReference type="InterPro" id="IPR001305">
    <property type="entry name" value="HSP_DnaJ_Cys-rich_dom"/>
</dbReference>
<dbReference type="InterPro" id="IPR036869">
    <property type="entry name" value="J_dom_sf"/>
</dbReference>
<dbReference type="Gene3D" id="2.60.260.20">
    <property type="entry name" value="Urease metallochaperone UreE, N-terminal domain"/>
    <property type="match status" value="2"/>
</dbReference>
<dbReference type="PRINTS" id="PR00625">
    <property type="entry name" value="JDOMAIN"/>
</dbReference>
<feature type="domain" description="J" evidence="7">
    <location>
        <begin position="27"/>
        <end position="92"/>
    </location>
</feature>
<dbReference type="SUPFAM" id="SSF49493">
    <property type="entry name" value="HSP40/DnaJ peptide-binding domain"/>
    <property type="match status" value="2"/>
</dbReference>
<dbReference type="SUPFAM" id="SSF46565">
    <property type="entry name" value="Chaperone J-domain"/>
    <property type="match status" value="1"/>
</dbReference>
<keyword evidence="10" id="KW-1185">Reference proteome</keyword>
<comment type="caution">
    <text evidence="9">The sequence shown here is derived from an EMBL/GenBank/DDBJ whole genome shotgun (WGS) entry which is preliminary data.</text>
</comment>
<dbReference type="InterPro" id="IPR008971">
    <property type="entry name" value="HSP40/DnaJ_pept-bd"/>
</dbReference>
<organism evidence="9 10">
    <name type="scientific">Batrachochytrium salamandrivorans</name>
    <dbReference type="NCBI Taxonomy" id="1357716"/>
    <lineage>
        <taxon>Eukaryota</taxon>
        <taxon>Fungi</taxon>
        <taxon>Fungi incertae sedis</taxon>
        <taxon>Chytridiomycota</taxon>
        <taxon>Chytridiomycota incertae sedis</taxon>
        <taxon>Chytridiomycetes</taxon>
        <taxon>Rhizophydiales</taxon>
        <taxon>Rhizophydiales incertae sedis</taxon>
        <taxon>Batrachochytrium</taxon>
    </lineage>
</organism>
<evidence type="ECO:0000256" key="1">
    <source>
        <dbReference type="ARBA" id="ARBA00022723"/>
    </source>
</evidence>
<dbReference type="InterPro" id="IPR018253">
    <property type="entry name" value="DnaJ_domain_CS"/>
</dbReference>
<keyword evidence="1 5" id="KW-0479">Metal-binding</keyword>
<dbReference type="SUPFAM" id="SSF57938">
    <property type="entry name" value="DnaJ/Hsp40 cysteine-rich domain"/>
    <property type="match status" value="1"/>
</dbReference>
<keyword evidence="2" id="KW-0677">Repeat</keyword>
<dbReference type="Pfam" id="PF01556">
    <property type="entry name" value="DnaJ_C"/>
    <property type="match status" value="1"/>
</dbReference>
<evidence type="ECO:0000256" key="2">
    <source>
        <dbReference type="ARBA" id="ARBA00022737"/>
    </source>
</evidence>
<evidence type="ECO:0000256" key="4">
    <source>
        <dbReference type="ARBA" id="ARBA00022833"/>
    </source>
</evidence>
<dbReference type="PROSITE" id="PS00636">
    <property type="entry name" value="DNAJ_1"/>
    <property type="match status" value="1"/>
</dbReference>
<evidence type="ECO:0000259" key="8">
    <source>
        <dbReference type="PROSITE" id="PS51188"/>
    </source>
</evidence>
<protein>
    <recommendedName>
        <fullName evidence="11">Chaperone DnaJ</fullName>
    </recommendedName>
</protein>
<dbReference type="InterPro" id="IPR012724">
    <property type="entry name" value="DnaJ"/>
</dbReference>
<dbReference type="Gene3D" id="2.10.230.10">
    <property type="entry name" value="Heat shock protein DnaJ, cysteine-rich domain"/>
    <property type="match status" value="1"/>
</dbReference>
<feature type="domain" description="CR-type" evidence="8">
    <location>
        <begin position="145"/>
        <end position="228"/>
    </location>
</feature>
<keyword evidence="4 5" id="KW-0862">Zinc</keyword>
<dbReference type="InterPro" id="IPR036410">
    <property type="entry name" value="HSP_DnaJ_Cys-rich_dom_sf"/>
</dbReference>
<dbReference type="CDD" id="cd06257">
    <property type="entry name" value="DnaJ"/>
    <property type="match status" value="1"/>
</dbReference>
<feature type="signal peptide" evidence="6">
    <location>
        <begin position="1"/>
        <end position="24"/>
    </location>
</feature>
<evidence type="ECO:0000256" key="5">
    <source>
        <dbReference type="PROSITE-ProRule" id="PRU00546"/>
    </source>
</evidence>
<evidence type="ECO:0000313" key="9">
    <source>
        <dbReference type="EMBL" id="KAH6593413.1"/>
    </source>
</evidence>
<dbReference type="InterPro" id="IPR001623">
    <property type="entry name" value="DnaJ_domain"/>
</dbReference>
<dbReference type="HAMAP" id="MF_01152">
    <property type="entry name" value="DnaJ"/>
    <property type="match status" value="1"/>
</dbReference>
<evidence type="ECO:0000256" key="6">
    <source>
        <dbReference type="SAM" id="SignalP"/>
    </source>
</evidence>
<dbReference type="PANTHER" id="PTHR43888">
    <property type="entry name" value="DNAJ-LIKE-2, ISOFORM A-RELATED"/>
    <property type="match status" value="1"/>
</dbReference>
<proteinExistence type="inferred from homology"/>
<name>A0ABQ8FAG2_9FUNG</name>
<reference evidence="9 10" key="1">
    <citation type="submission" date="2021-02" db="EMBL/GenBank/DDBJ databases">
        <title>Variation within the Batrachochytrium salamandrivorans European outbreak.</title>
        <authorList>
            <person name="Kelly M."/>
            <person name="Pasmans F."/>
            <person name="Shea T.P."/>
            <person name="Munoz J.F."/>
            <person name="Carranza S."/>
            <person name="Cuomo C.A."/>
            <person name="Martel A."/>
        </authorList>
    </citation>
    <scope>NUCLEOTIDE SEQUENCE [LARGE SCALE GENOMIC DNA]</scope>
    <source>
        <strain evidence="9 10">AMFP18/2</strain>
    </source>
</reference>
<dbReference type="InterPro" id="IPR002939">
    <property type="entry name" value="DnaJ_C"/>
</dbReference>
<evidence type="ECO:0000256" key="3">
    <source>
        <dbReference type="ARBA" id="ARBA00022771"/>
    </source>
</evidence>
<keyword evidence="6" id="KW-0732">Signal</keyword>
<dbReference type="Pfam" id="PF00226">
    <property type="entry name" value="DnaJ"/>
    <property type="match status" value="1"/>
</dbReference>
<feature type="chain" id="PRO_5045832247" description="Chaperone DnaJ" evidence="6">
    <location>
        <begin position="25"/>
        <end position="367"/>
    </location>
</feature>
<dbReference type="EMBL" id="JAFCIX010000356">
    <property type="protein sequence ID" value="KAH6593413.1"/>
    <property type="molecule type" value="Genomic_DNA"/>
</dbReference>
<keyword evidence="3 5" id="KW-0863">Zinc-finger</keyword>
<evidence type="ECO:0000313" key="10">
    <source>
        <dbReference type="Proteomes" id="UP001648503"/>
    </source>
</evidence>
<dbReference type="Proteomes" id="UP001648503">
    <property type="component" value="Unassembled WGS sequence"/>
</dbReference>
<dbReference type="PROSITE" id="PS50076">
    <property type="entry name" value="DNAJ_2"/>
    <property type="match status" value="1"/>
</dbReference>